<dbReference type="GO" id="GO:0000156">
    <property type="term" value="F:phosphorelay response regulator activity"/>
    <property type="evidence" value="ECO:0007669"/>
    <property type="project" value="InterPro"/>
</dbReference>
<dbReference type="Gene3D" id="3.40.50.2300">
    <property type="match status" value="1"/>
</dbReference>
<dbReference type="GO" id="GO:0003677">
    <property type="term" value="F:DNA binding"/>
    <property type="evidence" value="ECO:0007669"/>
    <property type="project" value="UniProtKB-KW"/>
</dbReference>
<dbReference type="AlphaFoldDB" id="A0A848C1G1"/>
<evidence type="ECO:0000256" key="1">
    <source>
        <dbReference type="ARBA" id="ARBA00022741"/>
    </source>
</evidence>
<dbReference type="Proteomes" id="UP000591071">
    <property type="component" value="Unassembled WGS sequence"/>
</dbReference>
<dbReference type="PROSITE" id="PS00688">
    <property type="entry name" value="SIGMA54_INTERACT_3"/>
    <property type="match status" value="1"/>
</dbReference>
<proteinExistence type="predicted"/>
<dbReference type="InterPro" id="IPR010524">
    <property type="entry name" value="Sig_transdc_resp-reg_PrpR_N"/>
</dbReference>
<dbReference type="Gene3D" id="1.10.10.60">
    <property type="entry name" value="Homeodomain-like"/>
    <property type="match status" value="1"/>
</dbReference>
<dbReference type="GO" id="GO:0005524">
    <property type="term" value="F:ATP binding"/>
    <property type="evidence" value="ECO:0007669"/>
    <property type="project" value="UniProtKB-KW"/>
</dbReference>
<dbReference type="Gene3D" id="3.40.50.300">
    <property type="entry name" value="P-loop containing nucleotide triphosphate hydrolases"/>
    <property type="match status" value="1"/>
</dbReference>
<keyword evidence="4" id="KW-0238">DNA-binding</keyword>
<dbReference type="FunFam" id="3.40.50.300:FF:000006">
    <property type="entry name" value="DNA-binding transcriptional regulator NtrC"/>
    <property type="match status" value="1"/>
</dbReference>
<sequence>MVSEKSNSKKYNICLVSPDPSISRTTEQVVQELGDDLRCNVIIIDGNVKTAVRHVKPYVEKGIDAIISRGGTAIALTRAYPQLPVIAIQIEATDILKAIQGIPDGTKIGFISYSEVIYQYQALAELLGVHKITFFRLFHLGDEDTVIEQYVRDAWKQGIEVLIGSIHVREYAKKYNLRFVFLESGKGAVLRAIREAASAILVRWQDREEFKLISNIVDYTFTGTAVFDKRGMLQKWNPAFASMFAGEPGTDWKVRIPIIFSSSRLQKILNGSVPGGGEILRTEERDYAVTWQPVWEGAQLVRAIAFVQPVEQVQSYAQSIRKKQHGEGLIAYYTLDDIIGKSLAIRQVKREILKYAGTHSNVLITGESGTGKEMIAQAIHNLSQCSKGPFVAINCGAFTESLLESELFGYEEGTFTGAKKGGKAGVFELADGGTLFLDEIGDMPYILQNRLLRVLQEKAVMRVGGSKVIPVNVRIIAATNQELEKAIEEKKFRLDLYYRLDVLRIRVPALRERDGDISLLARIFLANLNKEYGRNKEFDKDVLHYLTTLPWPGNIRQLNNIVERMVLLSEGRIITMNDAAEALELGHNPEKGASKKIDTEQIEGLLSEGKSYAEIAELLGVSRSTLWRYRRKKK</sequence>
<organism evidence="7 8">
    <name type="scientific">Megasphaera hexanoica</name>
    <dbReference type="NCBI Taxonomy" id="1675036"/>
    <lineage>
        <taxon>Bacteria</taxon>
        <taxon>Bacillati</taxon>
        <taxon>Bacillota</taxon>
        <taxon>Negativicutes</taxon>
        <taxon>Veillonellales</taxon>
        <taxon>Veillonellaceae</taxon>
        <taxon>Megasphaera</taxon>
    </lineage>
</organism>
<dbReference type="Gene3D" id="3.40.50.10660">
    <property type="entry name" value="PrpR receptor domain-like"/>
    <property type="match status" value="1"/>
</dbReference>
<dbReference type="PANTHER" id="PTHR32071">
    <property type="entry name" value="TRANSCRIPTIONAL REGULATORY PROTEIN"/>
    <property type="match status" value="1"/>
</dbReference>
<dbReference type="InterPro" id="IPR009057">
    <property type="entry name" value="Homeodomain-like_sf"/>
</dbReference>
<dbReference type="Gene3D" id="1.10.8.60">
    <property type="match status" value="1"/>
</dbReference>
<dbReference type="PANTHER" id="PTHR32071:SF57">
    <property type="entry name" value="C4-DICARBOXYLATE TRANSPORT TRANSCRIPTIONAL REGULATORY PROTEIN DCTD"/>
    <property type="match status" value="1"/>
</dbReference>
<keyword evidence="1" id="KW-0547">Nucleotide-binding</keyword>
<dbReference type="SUPFAM" id="SSF46689">
    <property type="entry name" value="Homeodomain-like"/>
    <property type="match status" value="1"/>
</dbReference>
<name>A0A848C1G1_9FIRM</name>
<evidence type="ECO:0000259" key="6">
    <source>
        <dbReference type="PROSITE" id="PS50045"/>
    </source>
</evidence>
<dbReference type="InterPro" id="IPR002078">
    <property type="entry name" value="Sigma_54_int"/>
</dbReference>
<evidence type="ECO:0000313" key="8">
    <source>
        <dbReference type="Proteomes" id="UP000591071"/>
    </source>
</evidence>
<dbReference type="Pfam" id="PF25601">
    <property type="entry name" value="AAA_lid_14"/>
    <property type="match status" value="1"/>
</dbReference>
<dbReference type="CDD" id="cd00009">
    <property type="entry name" value="AAA"/>
    <property type="match status" value="1"/>
</dbReference>
<evidence type="ECO:0000256" key="5">
    <source>
        <dbReference type="ARBA" id="ARBA00023163"/>
    </source>
</evidence>
<reference evidence="7 8" key="1">
    <citation type="submission" date="2020-04" db="EMBL/GenBank/DDBJ databases">
        <authorList>
            <person name="Hitch T.C.A."/>
            <person name="Wylensek D."/>
            <person name="Clavel T."/>
        </authorList>
    </citation>
    <scope>NUCLEOTIDE SEQUENCE [LARGE SCALE GENOMIC DNA]</scope>
    <source>
        <strain evidence="7 8">Oil-RF-744-FAT-WT-6-1</strain>
    </source>
</reference>
<dbReference type="InterPro" id="IPR027417">
    <property type="entry name" value="P-loop_NTPase"/>
</dbReference>
<dbReference type="SUPFAM" id="SSF159800">
    <property type="entry name" value="PrpR receptor domain-like"/>
    <property type="match status" value="1"/>
</dbReference>
<gene>
    <name evidence="7" type="ORF">HF872_10565</name>
</gene>
<dbReference type="InterPro" id="IPR025944">
    <property type="entry name" value="Sigma_54_int_dom_CS"/>
</dbReference>
<dbReference type="Pfam" id="PF13384">
    <property type="entry name" value="HTH_23"/>
    <property type="match status" value="1"/>
</dbReference>
<dbReference type="Pfam" id="PF00158">
    <property type="entry name" value="Sigma54_activat"/>
    <property type="match status" value="1"/>
</dbReference>
<dbReference type="PROSITE" id="PS00675">
    <property type="entry name" value="SIGMA54_INTERACT_1"/>
    <property type="match status" value="1"/>
</dbReference>
<dbReference type="SMART" id="SM00382">
    <property type="entry name" value="AAA"/>
    <property type="match status" value="1"/>
</dbReference>
<dbReference type="InterPro" id="IPR025943">
    <property type="entry name" value="Sigma_54_int_dom_ATP-bd_2"/>
</dbReference>
<evidence type="ECO:0000256" key="3">
    <source>
        <dbReference type="ARBA" id="ARBA00023015"/>
    </source>
</evidence>
<dbReference type="SUPFAM" id="SSF52540">
    <property type="entry name" value="P-loop containing nucleoside triphosphate hydrolases"/>
    <property type="match status" value="1"/>
</dbReference>
<dbReference type="RefSeq" id="WP_170087939.1">
    <property type="nucleotide sequence ID" value="NZ_JABAFG010000019.1"/>
</dbReference>
<evidence type="ECO:0000313" key="7">
    <source>
        <dbReference type="EMBL" id="NME29057.1"/>
    </source>
</evidence>
<evidence type="ECO:0000256" key="4">
    <source>
        <dbReference type="ARBA" id="ARBA00023125"/>
    </source>
</evidence>
<dbReference type="GO" id="GO:0006355">
    <property type="term" value="P:regulation of DNA-templated transcription"/>
    <property type="evidence" value="ECO:0007669"/>
    <property type="project" value="InterPro"/>
</dbReference>
<accession>A0A848C1G1</accession>
<feature type="domain" description="Sigma-54 factor interaction" evidence="6">
    <location>
        <begin position="338"/>
        <end position="567"/>
    </location>
</feature>
<comment type="caution">
    <text evidence="7">The sequence shown here is derived from an EMBL/GenBank/DDBJ whole genome shotgun (WGS) entry which is preliminary data.</text>
</comment>
<protein>
    <submittedName>
        <fullName evidence="7">Sigma 54-interacting transcriptional regulator</fullName>
    </submittedName>
</protein>
<evidence type="ECO:0000256" key="2">
    <source>
        <dbReference type="ARBA" id="ARBA00022840"/>
    </source>
</evidence>
<dbReference type="PROSITE" id="PS00676">
    <property type="entry name" value="SIGMA54_INTERACT_2"/>
    <property type="match status" value="1"/>
</dbReference>
<dbReference type="PROSITE" id="PS50045">
    <property type="entry name" value="SIGMA54_INTERACT_4"/>
    <property type="match status" value="1"/>
</dbReference>
<dbReference type="InterPro" id="IPR003593">
    <property type="entry name" value="AAA+_ATPase"/>
</dbReference>
<keyword evidence="3" id="KW-0805">Transcription regulation</keyword>
<dbReference type="EMBL" id="JABAFG010000019">
    <property type="protein sequence ID" value="NME29057.1"/>
    <property type="molecule type" value="Genomic_DNA"/>
</dbReference>
<dbReference type="Pfam" id="PF06506">
    <property type="entry name" value="PrpR_N"/>
    <property type="match status" value="1"/>
</dbReference>
<keyword evidence="2" id="KW-0067">ATP-binding</keyword>
<dbReference type="InterPro" id="IPR058031">
    <property type="entry name" value="AAA_lid_NorR"/>
</dbReference>
<dbReference type="InterPro" id="IPR025662">
    <property type="entry name" value="Sigma_54_int_dom_ATP-bd_1"/>
</dbReference>
<keyword evidence="5" id="KW-0804">Transcription</keyword>